<dbReference type="GO" id="GO:0005829">
    <property type="term" value="C:cytosol"/>
    <property type="evidence" value="ECO:0007669"/>
    <property type="project" value="TreeGrafter"/>
</dbReference>
<keyword evidence="9" id="KW-0413">Isomerase</keyword>
<dbReference type="AlphaFoldDB" id="A0AAD5JLK9"/>
<comment type="caution">
    <text evidence="17">The sequence shown here is derived from an EMBL/GenBank/DDBJ whole genome shotgun (WGS) entry which is preliminary data.</text>
</comment>
<proteinExistence type="inferred from homology"/>
<evidence type="ECO:0000256" key="5">
    <source>
        <dbReference type="ARBA" id="ARBA00022526"/>
    </source>
</evidence>
<dbReference type="Pfam" id="PF02879">
    <property type="entry name" value="PGM_PMM_II"/>
    <property type="match status" value="1"/>
</dbReference>
<evidence type="ECO:0000256" key="13">
    <source>
        <dbReference type="RuleBase" id="RU004326"/>
    </source>
</evidence>
<comment type="cofactor">
    <cofactor evidence="2">
        <name>Mg(2+)</name>
        <dbReference type="ChEBI" id="CHEBI:18420"/>
    </cofactor>
</comment>
<dbReference type="Gene3D" id="3.30.310.50">
    <property type="entry name" value="Alpha-D-phosphohexomutase, C-terminal domain"/>
    <property type="match status" value="1"/>
</dbReference>
<dbReference type="InterPro" id="IPR016055">
    <property type="entry name" value="A-D-PHexomutase_a/b/a-I/II/III"/>
</dbReference>
<dbReference type="FunFam" id="3.40.120.10:FF:000005">
    <property type="entry name" value="Phosphoglucomutase 5"/>
    <property type="match status" value="1"/>
</dbReference>
<evidence type="ECO:0000256" key="1">
    <source>
        <dbReference type="ARBA" id="ARBA00000443"/>
    </source>
</evidence>
<evidence type="ECO:0000256" key="12">
    <source>
        <dbReference type="ARBA" id="ARBA00049409"/>
    </source>
</evidence>
<dbReference type="Pfam" id="PF02880">
    <property type="entry name" value="PGM_PMM_III"/>
    <property type="match status" value="1"/>
</dbReference>
<feature type="domain" description="Alpha-D-phosphohexomutase alpha/beta/alpha" evidence="16">
    <location>
        <begin position="302"/>
        <end position="417"/>
    </location>
</feature>
<evidence type="ECO:0000256" key="9">
    <source>
        <dbReference type="ARBA" id="ARBA00023235"/>
    </source>
</evidence>
<evidence type="ECO:0000313" key="18">
    <source>
        <dbReference type="Proteomes" id="UP001209540"/>
    </source>
</evidence>
<dbReference type="Pfam" id="PF24947">
    <property type="entry name" value="PGM1_C_vert_fung"/>
    <property type="match status" value="1"/>
</dbReference>
<comment type="catalytic activity">
    <reaction evidence="12">
        <text>O-phospho-L-seryl-[protein] + alpha-D-glucose 1-phosphate = alpha-D-glucose 1,6-bisphosphate + L-seryl-[protein]</text>
        <dbReference type="Rhea" id="RHEA:68748"/>
        <dbReference type="Rhea" id="RHEA-COMP:9863"/>
        <dbReference type="Rhea" id="RHEA-COMP:11604"/>
        <dbReference type="ChEBI" id="CHEBI:29999"/>
        <dbReference type="ChEBI" id="CHEBI:58392"/>
        <dbReference type="ChEBI" id="CHEBI:58601"/>
        <dbReference type="ChEBI" id="CHEBI:83421"/>
    </reaction>
</comment>
<evidence type="ECO:0000259" key="15">
    <source>
        <dbReference type="Pfam" id="PF02879"/>
    </source>
</evidence>
<gene>
    <name evidence="17" type="ORF">BDA99DRAFT_448967</name>
</gene>
<keyword evidence="6" id="KW-0597">Phosphoprotein</keyword>
<dbReference type="Gene3D" id="3.40.120.10">
    <property type="entry name" value="Alpha-D-Glucose-1,6-Bisphosphate, subunit A, domain 3"/>
    <property type="match status" value="3"/>
</dbReference>
<dbReference type="InterPro" id="IPR005845">
    <property type="entry name" value="A-D-PHexomutase_a/b/a-II"/>
</dbReference>
<dbReference type="PANTHER" id="PTHR22573">
    <property type="entry name" value="PHOSPHOHEXOMUTASE FAMILY MEMBER"/>
    <property type="match status" value="1"/>
</dbReference>
<evidence type="ECO:0000256" key="8">
    <source>
        <dbReference type="ARBA" id="ARBA00022842"/>
    </source>
</evidence>
<dbReference type="CDD" id="cd03085">
    <property type="entry name" value="PGM1"/>
    <property type="match status" value="1"/>
</dbReference>
<dbReference type="SUPFAM" id="SSF55957">
    <property type="entry name" value="Phosphoglucomutase, C-terminal domain"/>
    <property type="match status" value="1"/>
</dbReference>
<keyword evidence="8 13" id="KW-0460">Magnesium</keyword>
<dbReference type="GO" id="GO:0006006">
    <property type="term" value="P:glucose metabolic process"/>
    <property type="evidence" value="ECO:0007669"/>
    <property type="project" value="UniProtKB-KW"/>
</dbReference>
<dbReference type="InterPro" id="IPR045244">
    <property type="entry name" value="PGM"/>
</dbReference>
<organism evidence="17 18">
    <name type="scientific">Phascolomyces articulosus</name>
    <dbReference type="NCBI Taxonomy" id="60185"/>
    <lineage>
        <taxon>Eukaryota</taxon>
        <taxon>Fungi</taxon>
        <taxon>Fungi incertae sedis</taxon>
        <taxon>Mucoromycota</taxon>
        <taxon>Mucoromycotina</taxon>
        <taxon>Mucoromycetes</taxon>
        <taxon>Mucorales</taxon>
        <taxon>Lichtheimiaceae</taxon>
        <taxon>Phascolomyces</taxon>
    </lineage>
</organism>
<sequence length="553" mass="61617">MVESKTIATQPYYDQKPGTSGLRKRVKIFQQKYYTENFIQSVMHAIEGGSQGATLVVGGDGRYYLDQVMQIIIQFSVAAGIKKLIVPQHGLVSTPAGSHLIRKYKATGGILLTASHNPGGADKDFGIKYNVRNGGPAPENVTNKIFDISKSLEQLHYADLPHVDYSQIGTQTIGTMEVQVIDGVDDYVDLMKEIFDFEAIRYFLQENKDTFKLLFDGMHGVTGIYGQRLFVQEFGLAKEKSLMRAKPLPDFGGEHPDPNLTYAHELVERVEKEQIDFGAASDGDGDRNMVLGKNAFVTPSDSVAVIAHYAREAIPYFRKNGVNGLARSMPTSRALDLVAQKQQLEHFEVPTGWKFFGNLMDAGRCSICGEESFGTGSDHVREKDGVWAILAWLSIVVHVNKTKPGTSIYDILQDHYKIYGRNFFTRYDYEEVESKKATELIQHLQDLSIVGQTFDGFTVSDVDDFEYRDPIDGSVSSHQGIRIMFKDGSRIVVRLSGTGSQGATIRLYIEKYSNNPSEYAMETHKALGPLIQVALDISRLKSFTGRDKPTVIT</sequence>
<dbReference type="NCBIfam" id="NF005737">
    <property type="entry name" value="PRK07564.1-1"/>
    <property type="match status" value="1"/>
</dbReference>
<comment type="catalytic activity">
    <reaction evidence="1">
        <text>alpha-D-glucose 1-phosphate = alpha-D-glucose 6-phosphate</text>
        <dbReference type="Rhea" id="RHEA:23536"/>
        <dbReference type="ChEBI" id="CHEBI:58225"/>
        <dbReference type="ChEBI" id="CHEBI:58601"/>
        <dbReference type="EC" id="5.4.2.2"/>
    </reaction>
</comment>
<feature type="domain" description="Alpha-D-phosphohexomutase alpha/beta/alpha" evidence="14">
    <location>
        <begin position="15"/>
        <end position="154"/>
    </location>
</feature>
<keyword evidence="10" id="KW-0119">Carbohydrate metabolism</keyword>
<keyword evidence="5" id="KW-0313">Glucose metabolism</keyword>
<dbReference type="EMBL" id="JAIXMP010000068">
    <property type="protein sequence ID" value="KAI9243659.1"/>
    <property type="molecule type" value="Genomic_DNA"/>
</dbReference>
<dbReference type="InterPro" id="IPR036900">
    <property type="entry name" value="A-D-PHexomutase_C_sf"/>
</dbReference>
<dbReference type="GO" id="GO:0004614">
    <property type="term" value="F:phosphoglucomutase activity"/>
    <property type="evidence" value="ECO:0007669"/>
    <property type="project" value="UniProtKB-EC"/>
</dbReference>
<protein>
    <recommendedName>
        <fullName evidence="4">phosphoglucomutase (alpha-D-glucose-1,6-bisphosphate-dependent)</fullName>
        <ecNumber evidence="4">5.4.2.2</ecNumber>
    </recommendedName>
</protein>
<comment type="similarity">
    <text evidence="3 13">Belongs to the phosphohexose mutase family.</text>
</comment>
<evidence type="ECO:0000259" key="16">
    <source>
        <dbReference type="Pfam" id="PF02880"/>
    </source>
</evidence>
<dbReference type="FunFam" id="3.40.120.10:FF:000004">
    <property type="entry name" value="Phosphoglucomutase 5"/>
    <property type="match status" value="1"/>
</dbReference>
<dbReference type="Pfam" id="PF02878">
    <property type="entry name" value="PGM_PMM_I"/>
    <property type="match status" value="1"/>
</dbReference>
<feature type="domain" description="Alpha-D-phosphohexomutase alpha/beta/alpha" evidence="15">
    <location>
        <begin position="186"/>
        <end position="291"/>
    </location>
</feature>
<evidence type="ECO:0000256" key="7">
    <source>
        <dbReference type="ARBA" id="ARBA00022723"/>
    </source>
</evidence>
<evidence type="ECO:0000256" key="10">
    <source>
        <dbReference type="ARBA" id="ARBA00023277"/>
    </source>
</evidence>
<evidence type="ECO:0000256" key="3">
    <source>
        <dbReference type="ARBA" id="ARBA00010231"/>
    </source>
</evidence>
<reference evidence="17" key="1">
    <citation type="journal article" date="2022" name="IScience">
        <title>Evolution of zygomycete secretomes and the origins of terrestrial fungal ecologies.</title>
        <authorList>
            <person name="Chang Y."/>
            <person name="Wang Y."/>
            <person name="Mondo S."/>
            <person name="Ahrendt S."/>
            <person name="Andreopoulos W."/>
            <person name="Barry K."/>
            <person name="Beard J."/>
            <person name="Benny G.L."/>
            <person name="Blankenship S."/>
            <person name="Bonito G."/>
            <person name="Cuomo C."/>
            <person name="Desiro A."/>
            <person name="Gervers K.A."/>
            <person name="Hundley H."/>
            <person name="Kuo A."/>
            <person name="LaButti K."/>
            <person name="Lang B.F."/>
            <person name="Lipzen A."/>
            <person name="O'Donnell K."/>
            <person name="Pangilinan J."/>
            <person name="Reynolds N."/>
            <person name="Sandor L."/>
            <person name="Smith M.E."/>
            <person name="Tsang A."/>
            <person name="Grigoriev I.V."/>
            <person name="Stajich J.E."/>
            <person name="Spatafora J.W."/>
        </authorList>
    </citation>
    <scope>NUCLEOTIDE SEQUENCE</scope>
    <source>
        <strain evidence="17">RSA 2281</strain>
    </source>
</reference>
<evidence type="ECO:0000256" key="2">
    <source>
        <dbReference type="ARBA" id="ARBA00001946"/>
    </source>
</evidence>
<evidence type="ECO:0000313" key="17">
    <source>
        <dbReference type="EMBL" id="KAI9243659.1"/>
    </source>
</evidence>
<evidence type="ECO:0000256" key="4">
    <source>
        <dbReference type="ARBA" id="ARBA00012728"/>
    </source>
</evidence>
<dbReference type="FunFam" id="3.30.310.50:FF:000002">
    <property type="entry name" value="Phosphoglucomutase 5"/>
    <property type="match status" value="1"/>
</dbReference>
<dbReference type="InterPro" id="IPR016066">
    <property type="entry name" value="A-D-PHexomutase_CS"/>
</dbReference>
<evidence type="ECO:0000256" key="6">
    <source>
        <dbReference type="ARBA" id="ARBA00022553"/>
    </source>
</evidence>
<keyword evidence="7 13" id="KW-0479">Metal-binding</keyword>
<evidence type="ECO:0000259" key="14">
    <source>
        <dbReference type="Pfam" id="PF02878"/>
    </source>
</evidence>
<dbReference type="InterPro" id="IPR005841">
    <property type="entry name" value="Alpha-D-phosphohexomutase_SF"/>
</dbReference>
<dbReference type="GO" id="GO:0000287">
    <property type="term" value="F:magnesium ion binding"/>
    <property type="evidence" value="ECO:0007669"/>
    <property type="project" value="InterPro"/>
</dbReference>
<dbReference type="PANTHER" id="PTHR22573:SF2">
    <property type="entry name" value="PHOSPHOGLUCOMUTASE"/>
    <property type="match status" value="1"/>
</dbReference>
<dbReference type="InterPro" id="IPR005846">
    <property type="entry name" value="A-D-PHexomutase_a/b/a-III"/>
</dbReference>
<dbReference type="PRINTS" id="PR00509">
    <property type="entry name" value="PGMPMM"/>
</dbReference>
<reference evidence="17" key="2">
    <citation type="submission" date="2023-02" db="EMBL/GenBank/DDBJ databases">
        <authorList>
            <consortium name="DOE Joint Genome Institute"/>
            <person name="Mondo S.J."/>
            <person name="Chang Y."/>
            <person name="Wang Y."/>
            <person name="Ahrendt S."/>
            <person name="Andreopoulos W."/>
            <person name="Barry K."/>
            <person name="Beard J."/>
            <person name="Benny G.L."/>
            <person name="Blankenship S."/>
            <person name="Bonito G."/>
            <person name="Cuomo C."/>
            <person name="Desiro A."/>
            <person name="Gervers K.A."/>
            <person name="Hundley H."/>
            <person name="Kuo A."/>
            <person name="LaButti K."/>
            <person name="Lang B.F."/>
            <person name="Lipzen A."/>
            <person name="O'Donnell K."/>
            <person name="Pangilinan J."/>
            <person name="Reynolds N."/>
            <person name="Sandor L."/>
            <person name="Smith M.W."/>
            <person name="Tsang A."/>
            <person name="Grigoriev I.V."/>
            <person name="Stajich J.E."/>
            <person name="Spatafora J.W."/>
        </authorList>
    </citation>
    <scope>NUCLEOTIDE SEQUENCE</scope>
    <source>
        <strain evidence="17">RSA 2281</strain>
    </source>
</reference>
<keyword evidence="18" id="KW-1185">Reference proteome</keyword>
<dbReference type="FunFam" id="3.40.120.10:FF:000006">
    <property type="entry name" value="Phosphoglucomutase PgmA"/>
    <property type="match status" value="1"/>
</dbReference>
<dbReference type="EC" id="5.4.2.2" evidence="4"/>
<dbReference type="InterPro" id="IPR005844">
    <property type="entry name" value="A-D-PHexomutase_a/b/a-I"/>
</dbReference>
<dbReference type="Proteomes" id="UP001209540">
    <property type="component" value="Unassembled WGS sequence"/>
</dbReference>
<accession>A0AAD5JLK9</accession>
<evidence type="ECO:0000256" key="11">
    <source>
        <dbReference type="ARBA" id="ARBA00049318"/>
    </source>
</evidence>
<dbReference type="SUPFAM" id="SSF53738">
    <property type="entry name" value="Phosphoglucomutase, first 3 domains"/>
    <property type="match status" value="3"/>
</dbReference>
<comment type="catalytic activity">
    <reaction evidence="11">
        <text>alpha-D-glucose 1,6-bisphosphate + L-seryl-[protein] = O-phospho-L-seryl-[protein] + alpha-D-glucose 6-phosphate</text>
        <dbReference type="Rhea" id="RHEA:68752"/>
        <dbReference type="Rhea" id="RHEA-COMP:9863"/>
        <dbReference type="Rhea" id="RHEA-COMP:11604"/>
        <dbReference type="ChEBI" id="CHEBI:29999"/>
        <dbReference type="ChEBI" id="CHEBI:58225"/>
        <dbReference type="ChEBI" id="CHEBI:58392"/>
        <dbReference type="ChEBI" id="CHEBI:83421"/>
    </reaction>
</comment>
<name>A0AAD5JLK9_9FUNG</name>
<dbReference type="PROSITE" id="PS00710">
    <property type="entry name" value="PGM_PMM"/>
    <property type="match status" value="1"/>
</dbReference>